<dbReference type="InterPro" id="IPR036928">
    <property type="entry name" value="AS_sf"/>
</dbReference>
<dbReference type="EMBL" id="KI963971">
    <property type="protein sequence ID" value="EUC46154.1"/>
    <property type="molecule type" value="Genomic_DNA"/>
</dbReference>
<dbReference type="GeneID" id="19124372"/>
<organism evidence="2 3">
    <name type="scientific">Bipolaris oryzae ATCC 44560</name>
    <dbReference type="NCBI Taxonomy" id="930090"/>
    <lineage>
        <taxon>Eukaryota</taxon>
        <taxon>Fungi</taxon>
        <taxon>Dikarya</taxon>
        <taxon>Ascomycota</taxon>
        <taxon>Pezizomycotina</taxon>
        <taxon>Dothideomycetes</taxon>
        <taxon>Pleosporomycetidae</taxon>
        <taxon>Pleosporales</taxon>
        <taxon>Pleosporineae</taxon>
        <taxon>Pleosporaceae</taxon>
        <taxon>Bipolaris</taxon>
    </lineage>
</organism>
<proteinExistence type="predicted"/>
<evidence type="ECO:0000313" key="3">
    <source>
        <dbReference type="Proteomes" id="UP000054032"/>
    </source>
</evidence>
<dbReference type="Proteomes" id="UP000054032">
    <property type="component" value="Unassembled WGS sequence"/>
</dbReference>
<accession>W6ZF71</accession>
<gene>
    <name evidence="2" type="ORF">COCMIDRAFT_4776</name>
</gene>
<dbReference type="Gene3D" id="3.90.1300.10">
    <property type="entry name" value="Amidase signature (AS) domain"/>
    <property type="match status" value="1"/>
</dbReference>
<keyword evidence="3" id="KW-1185">Reference proteome</keyword>
<dbReference type="RefSeq" id="XP_007687330.1">
    <property type="nucleotide sequence ID" value="XM_007689140.1"/>
</dbReference>
<dbReference type="AlphaFoldDB" id="W6ZF71"/>
<protein>
    <recommendedName>
        <fullName evidence="1">Amidase domain-containing protein</fullName>
    </recommendedName>
</protein>
<dbReference type="InterPro" id="IPR023631">
    <property type="entry name" value="Amidase_dom"/>
</dbReference>
<dbReference type="SUPFAM" id="SSF75304">
    <property type="entry name" value="Amidase signature (AS) enzymes"/>
    <property type="match status" value="1"/>
</dbReference>
<dbReference type="HOGENOM" id="CLU_1834808_0_0_1"/>
<dbReference type="eggNOG" id="KOG1211">
    <property type="taxonomic scope" value="Eukaryota"/>
</dbReference>
<feature type="domain" description="Amidase" evidence="1">
    <location>
        <begin position="69"/>
        <end position="135"/>
    </location>
</feature>
<dbReference type="OrthoDB" id="1879366at2759"/>
<sequence length="140" mass="14965">MSDDRDAQDYLRLIWFFESVLSHVERGADYIPSQLQPLPTVQPREYGAPAATQNPYDAWSHQCTLSAAAPSSHCLQGRAVTIKDNICVQGLPATLGAPAPILSNQNKYPVSPIDATVVSRVLAAGGTIKGTSTCDTALEP</sequence>
<name>W6ZF71_COCMI</name>
<evidence type="ECO:0000259" key="1">
    <source>
        <dbReference type="Pfam" id="PF01425"/>
    </source>
</evidence>
<dbReference type="KEGG" id="bor:COCMIDRAFT_4776"/>
<dbReference type="Pfam" id="PF01425">
    <property type="entry name" value="Amidase"/>
    <property type="match status" value="1"/>
</dbReference>
<evidence type="ECO:0000313" key="2">
    <source>
        <dbReference type="EMBL" id="EUC46154.1"/>
    </source>
</evidence>
<reference evidence="2 3" key="1">
    <citation type="journal article" date="2013" name="PLoS Genet.">
        <title>Comparative genome structure, secondary metabolite, and effector coding capacity across Cochliobolus pathogens.</title>
        <authorList>
            <person name="Condon B.J."/>
            <person name="Leng Y."/>
            <person name="Wu D."/>
            <person name="Bushley K.E."/>
            <person name="Ohm R.A."/>
            <person name="Otillar R."/>
            <person name="Martin J."/>
            <person name="Schackwitz W."/>
            <person name="Grimwood J."/>
            <person name="MohdZainudin N."/>
            <person name="Xue C."/>
            <person name="Wang R."/>
            <person name="Manning V.A."/>
            <person name="Dhillon B."/>
            <person name="Tu Z.J."/>
            <person name="Steffenson B.J."/>
            <person name="Salamov A."/>
            <person name="Sun H."/>
            <person name="Lowry S."/>
            <person name="LaButti K."/>
            <person name="Han J."/>
            <person name="Copeland A."/>
            <person name="Lindquist E."/>
            <person name="Barry K."/>
            <person name="Schmutz J."/>
            <person name="Baker S.E."/>
            <person name="Ciuffetti L.M."/>
            <person name="Grigoriev I.V."/>
            <person name="Zhong S."/>
            <person name="Turgeon B.G."/>
        </authorList>
    </citation>
    <scope>NUCLEOTIDE SEQUENCE [LARGE SCALE GENOMIC DNA]</scope>
    <source>
        <strain evidence="2 3">ATCC 44560</strain>
    </source>
</reference>
<dbReference type="STRING" id="930090.W6ZF71"/>